<dbReference type="Gene3D" id="3.90.1300.10">
    <property type="entry name" value="Amidase signature (AS) domain"/>
    <property type="match status" value="1"/>
</dbReference>
<proteinExistence type="predicted"/>
<dbReference type="Proteomes" id="UP001370490">
    <property type="component" value="Unassembled WGS sequence"/>
</dbReference>
<dbReference type="Pfam" id="PF01425">
    <property type="entry name" value="Amidase"/>
    <property type="match status" value="1"/>
</dbReference>
<feature type="domain" description="Amidase" evidence="1">
    <location>
        <begin position="34"/>
        <end position="431"/>
    </location>
</feature>
<dbReference type="InterPro" id="IPR036928">
    <property type="entry name" value="AS_sf"/>
</dbReference>
<dbReference type="EMBL" id="JBAMMX010000002">
    <property type="protein sequence ID" value="KAK6946394.1"/>
    <property type="molecule type" value="Genomic_DNA"/>
</dbReference>
<comment type="caution">
    <text evidence="2">The sequence shown here is derived from an EMBL/GenBank/DDBJ whole genome shotgun (WGS) entry which is preliminary data.</text>
</comment>
<dbReference type="PANTHER" id="PTHR42678:SF25">
    <property type="entry name" value="AMIDASE C869.01"/>
    <property type="match status" value="1"/>
</dbReference>
<accession>A0AAN8ZLV9</accession>
<reference evidence="2 3" key="1">
    <citation type="submission" date="2023-12" db="EMBL/GenBank/DDBJ databases">
        <title>A high-quality genome assembly for Dillenia turbinata (Dilleniales).</title>
        <authorList>
            <person name="Chanderbali A."/>
        </authorList>
    </citation>
    <scope>NUCLEOTIDE SEQUENCE [LARGE SCALE GENOMIC DNA]</scope>
    <source>
        <strain evidence="2">LSX21</strain>
        <tissue evidence="2">Leaf</tissue>
    </source>
</reference>
<organism evidence="2 3">
    <name type="scientific">Dillenia turbinata</name>
    <dbReference type="NCBI Taxonomy" id="194707"/>
    <lineage>
        <taxon>Eukaryota</taxon>
        <taxon>Viridiplantae</taxon>
        <taxon>Streptophyta</taxon>
        <taxon>Embryophyta</taxon>
        <taxon>Tracheophyta</taxon>
        <taxon>Spermatophyta</taxon>
        <taxon>Magnoliopsida</taxon>
        <taxon>eudicotyledons</taxon>
        <taxon>Gunneridae</taxon>
        <taxon>Pentapetalae</taxon>
        <taxon>Dilleniales</taxon>
        <taxon>Dilleniaceae</taxon>
        <taxon>Dillenia</taxon>
    </lineage>
</organism>
<evidence type="ECO:0000313" key="2">
    <source>
        <dbReference type="EMBL" id="KAK6946394.1"/>
    </source>
</evidence>
<sequence length="495" mass="53908">MEPKNHQNDFTIEEVTLEDIHLAFTERRLTSRHLVDLYLKQINSLNPVLRGVLEVNPDAYDQADQADKEREECRTGGRELGRLHGVPVLLKDGIATKDKMNTTAGSYALLGSEVARDATVVERLRRAGAVILGKASMSEWYRFRSFEMPNGWCARGGQGVNPYNKEADSGGSSSGSAISVAANMVAVSLGTDSDRSIICPASCNSVVGLKPTVGLTSRAGCIPVTLRQDSVGPITRTVADAVHVLDVIAGFDPRDEATREASKFIPAGGYEQFLNVDGLKGKRLGIVKKPFLDFLSESSVPSFELHLQTLRDRGAVLVDDLEIAEVDIMLNPHHSGEITAMLAEFKLGINDYLKELVSSPVRSLADIIAFNNENPDLEKTKEYGQDLMIASEKTRGYGEDERKAVAQLEELSRIGFEKLMKGNELDAMVTPGWRASSVLGIGGYPAIIIPAGYDNDGIPFGICFGGLKGSEPKLIEVAFAFEQATRIRRPPPKFV</sequence>
<dbReference type="SUPFAM" id="SSF75304">
    <property type="entry name" value="Amidase signature (AS) enzymes"/>
    <property type="match status" value="1"/>
</dbReference>
<evidence type="ECO:0000313" key="3">
    <source>
        <dbReference type="Proteomes" id="UP001370490"/>
    </source>
</evidence>
<name>A0AAN8ZLV9_9MAGN</name>
<gene>
    <name evidence="2" type="ORF">RJ641_013938</name>
</gene>
<evidence type="ECO:0000259" key="1">
    <source>
        <dbReference type="Pfam" id="PF01425"/>
    </source>
</evidence>
<dbReference type="InterPro" id="IPR023631">
    <property type="entry name" value="Amidase_dom"/>
</dbReference>
<keyword evidence="3" id="KW-1185">Reference proteome</keyword>
<dbReference type="AlphaFoldDB" id="A0AAN8ZLV9"/>
<dbReference type="PANTHER" id="PTHR42678">
    <property type="entry name" value="AMIDASE"/>
    <property type="match status" value="1"/>
</dbReference>
<protein>
    <submittedName>
        <fullName evidence="2">Amidase signature domain</fullName>
    </submittedName>
</protein>